<dbReference type="EMBL" id="JAPNOA010000029">
    <property type="protein sequence ID" value="MCY0966014.1"/>
    <property type="molecule type" value="Genomic_DNA"/>
</dbReference>
<gene>
    <name evidence="10 13" type="primary">murG</name>
    <name evidence="13" type="ORF">OUO13_12520</name>
</gene>
<keyword evidence="2 10" id="KW-0132">Cell division</keyword>
<dbReference type="CDD" id="cd03785">
    <property type="entry name" value="GT28_MurG"/>
    <property type="match status" value="1"/>
</dbReference>
<organism evidence="13 14">
    <name type="scientific">Parathalassolituus penaei</name>
    <dbReference type="NCBI Taxonomy" id="2997323"/>
    <lineage>
        <taxon>Bacteria</taxon>
        <taxon>Pseudomonadati</taxon>
        <taxon>Pseudomonadota</taxon>
        <taxon>Gammaproteobacteria</taxon>
        <taxon>Oceanospirillales</taxon>
        <taxon>Oceanospirillaceae</taxon>
        <taxon>Parathalassolituus</taxon>
    </lineage>
</organism>
<keyword evidence="8 10" id="KW-0131">Cell cycle</keyword>
<dbReference type="InterPro" id="IPR004276">
    <property type="entry name" value="GlycoTrans_28_N"/>
</dbReference>
<keyword evidence="5 10" id="KW-0133">Cell shape</keyword>
<dbReference type="NCBIfam" id="TIGR01133">
    <property type="entry name" value="murG"/>
    <property type="match status" value="1"/>
</dbReference>
<dbReference type="GO" id="GO:0005886">
    <property type="term" value="C:plasma membrane"/>
    <property type="evidence" value="ECO:0007669"/>
    <property type="project" value="UniProtKB-SubCell"/>
</dbReference>
<comment type="similarity">
    <text evidence="10">Belongs to the glycosyltransferase 28 family. MurG subfamily.</text>
</comment>
<feature type="domain" description="Glycosyl transferase family 28 C-terminal" evidence="12">
    <location>
        <begin position="179"/>
        <end position="335"/>
    </location>
</feature>
<evidence type="ECO:0000256" key="6">
    <source>
        <dbReference type="ARBA" id="ARBA00022984"/>
    </source>
</evidence>
<evidence type="ECO:0000259" key="11">
    <source>
        <dbReference type="Pfam" id="PF03033"/>
    </source>
</evidence>
<dbReference type="GO" id="GO:0005975">
    <property type="term" value="P:carbohydrate metabolic process"/>
    <property type="evidence" value="ECO:0007669"/>
    <property type="project" value="InterPro"/>
</dbReference>
<evidence type="ECO:0000256" key="5">
    <source>
        <dbReference type="ARBA" id="ARBA00022960"/>
    </source>
</evidence>
<feature type="binding site" evidence="10">
    <location>
        <position position="185"/>
    </location>
    <ligand>
        <name>UDP-N-acetyl-alpha-D-glucosamine</name>
        <dbReference type="ChEBI" id="CHEBI:57705"/>
    </ligand>
</feature>
<feature type="binding site" evidence="10">
    <location>
        <begin position="258"/>
        <end position="263"/>
    </location>
    <ligand>
        <name>UDP-N-acetyl-alpha-D-glucosamine</name>
        <dbReference type="ChEBI" id="CHEBI:57705"/>
    </ligand>
</feature>
<dbReference type="RefSeq" id="WP_283174218.1">
    <property type="nucleotide sequence ID" value="NZ_JAPNOA010000029.1"/>
</dbReference>
<evidence type="ECO:0000256" key="3">
    <source>
        <dbReference type="ARBA" id="ARBA00022676"/>
    </source>
</evidence>
<dbReference type="AlphaFoldDB" id="A0A9X3EED2"/>
<comment type="catalytic activity">
    <reaction evidence="10">
        <text>di-trans,octa-cis-undecaprenyl diphospho-N-acetyl-alpha-D-muramoyl-L-alanyl-D-glutamyl-meso-2,6-diaminopimeloyl-D-alanyl-D-alanine + UDP-N-acetyl-alpha-D-glucosamine = di-trans,octa-cis-undecaprenyl diphospho-[N-acetyl-alpha-D-glucosaminyl-(1-&gt;4)]-N-acetyl-alpha-D-muramoyl-L-alanyl-D-glutamyl-meso-2,6-diaminopimeloyl-D-alanyl-D-alanine + UDP + H(+)</text>
        <dbReference type="Rhea" id="RHEA:31227"/>
        <dbReference type="ChEBI" id="CHEBI:15378"/>
        <dbReference type="ChEBI" id="CHEBI:57705"/>
        <dbReference type="ChEBI" id="CHEBI:58223"/>
        <dbReference type="ChEBI" id="CHEBI:61387"/>
        <dbReference type="ChEBI" id="CHEBI:61388"/>
        <dbReference type="EC" id="2.4.1.227"/>
    </reaction>
</comment>
<dbReference type="Pfam" id="PF03033">
    <property type="entry name" value="Glyco_transf_28"/>
    <property type="match status" value="1"/>
</dbReference>
<evidence type="ECO:0000256" key="1">
    <source>
        <dbReference type="ARBA" id="ARBA00022475"/>
    </source>
</evidence>
<reference evidence="13" key="1">
    <citation type="submission" date="2022-11" db="EMBL/GenBank/DDBJ databases">
        <title>Parathalassolutuus dongxingensis gen. nov., sp. nov., a novel member of family Oceanospirillaceae isolated from a coastal shrimp pond in Guangxi, China.</title>
        <authorList>
            <person name="Chen H."/>
        </authorList>
    </citation>
    <scope>NUCLEOTIDE SEQUENCE</scope>
    <source>
        <strain evidence="13">G-43</strain>
    </source>
</reference>
<dbReference type="PANTHER" id="PTHR21015:SF22">
    <property type="entry name" value="GLYCOSYLTRANSFERASE"/>
    <property type="match status" value="1"/>
</dbReference>
<dbReference type="SUPFAM" id="SSF53756">
    <property type="entry name" value="UDP-Glycosyltransferase/glycogen phosphorylase"/>
    <property type="match status" value="1"/>
</dbReference>
<comment type="caution">
    <text evidence="13">The sequence shown here is derived from an EMBL/GenBank/DDBJ whole genome shotgun (WGS) entry which is preliminary data.</text>
</comment>
<comment type="subcellular location">
    <subcellularLocation>
        <location evidence="10">Cell membrane</location>
        <topology evidence="10">Peripheral membrane protein</topology>
        <orientation evidence="10">Cytoplasmic side</orientation>
    </subcellularLocation>
</comment>
<keyword evidence="7 10" id="KW-0472">Membrane</keyword>
<dbReference type="Gene3D" id="3.40.50.2000">
    <property type="entry name" value="Glycogen Phosphorylase B"/>
    <property type="match status" value="2"/>
</dbReference>
<comment type="pathway">
    <text evidence="10">Cell wall biogenesis; peptidoglycan biosynthesis.</text>
</comment>
<evidence type="ECO:0000256" key="7">
    <source>
        <dbReference type="ARBA" id="ARBA00023136"/>
    </source>
</evidence>
<dbReference type="EC" id="2.4.1.227" evidence="10"/>
<evidence type="ECO:0000313" key="13">
    <source>
        <dbReference type="EMBL" id="MCY0966014.1"/>
    </source>
</evidence>
<evidence type="ECO:0000313" key="14">
    <source>
        <dbReference type="Proteomes" id="UP001150830"/>
    </source>
</evidence>
<evidence type="ECO:0000256" key="2">
    <source>
        <dbReference type="ARBA" id="ARBA00022618"/>
    </source>
</evidence>
<name>A0A9X3EED2_9GAMM</name>
<keyword evidence="6 10" id="KW-0573">Peptidoglycan synthesis</keyword>
<dbReference type="HAMAP" id="MF_00033">
    <property type="entry name" value="MurG"/>
    <property type="match status" value="1"/>
</dbReference>
<feature type="binding site" evidence="10">
    <location>
        <position position="124"/>
    </location>
    <ligand>
        <name>UDP-N-acetyl-alpha-D-glucosamine</name>
        <dbReference type="ChEBI" id="CHEBI:57705"/>
    </ligand>
</feature>
<dbReference type="InterPro" id="IPR006009">
    <property type="entry name" value="GlcNAc_MurG"/>
</dbReference>
<dbReference type="Proteomes" id="UP001150830">
    <property type="component" value="Unassembled WGS sequence"/>
</dbReference>
<evidence type="ECO:0000256" key="9">
    <source>
        <dbReference type="ARBA" id="ARBA00023316"/>
    </source>
</evidence>
<sequence length="354" mass="37571">MSRTALIMAAGTGGHVFPALAVAKELQQRGYDIHWLGTPAGIEQRLVPANGIPLHAVNIKGLRGKGVAGLLMAPLRIAQATWQSMKVMHQIKASIVVGFGGYIAGPGGVAARMCGLPLVIHEQNALAGMTNRLLSRIAHVSLQAFPGALPTAKVVGNPVRAGLDSLKSAAIEEPRRLRVLVVGGSLGAVALNDVVLACWSMMPVDARPELRHQTGQKDYERMAAAYAGTDVEANVSAFIDDMNEAYQWADLVICRAGALTVSELAAAGKAAVFVPFPFAVDDHQTVNAGYLVKAGAALLKQQKEITPEWLLETVNQLNSDRARLAGMAANSRKLAMPTATRDTADIIERMTRAH</sequence>
<keyword evidence="1 10" id="KW-1003">Cell membrane</keyword>
<evidence type="ECO:0000256" key="10">
    <source>
        <dbReference type="HAMAP-Rule" id="MF_00033"/>
    </source>
</evidence>
<dbReference type="InterPro" id="IPR007235">
    <property type="entry name" value="Glyco_trans_28_C"/>
</dbReference>
<feature type="binding site" evidence="10">
    <location>
        <position position="160"/>
    </location>
    <ligand>
        <name>UDP-N-acetyl-alpha-D-glucosamine</name>
        <dbReference type="ChEBI" id="CHEBI:57705"/>
    </ligand>
</feature>
<protein>
    <recommendedName>
        <fullName evidence="10">UDP-N-acetylglucosamine--N-acetylmuramyl-(pentapeptide) pyrophosphoryl-undecaprenol N-acetylglucosamine transferase</fullName>
        <ecNumber evidence="10">2.4.1.227</ecNumber>
    </recommendedName>
    <alternativeName>
        <fullName evidence="10">Undecaprenyl-PP-MurNAc-pentapeptide-UDPGlcNAc GlcNAc transferase</fullName>
    </alternativeName>
</protein>
<keyword evidence="3 10" id="KW-0328">Glycosyltransferase</keyword>
<dbReference type="GO" id="GO:0008360">
    <property type="term" value="P:regulation of cell shape"/>
    <property type="evidence" value="ECO:0007669"/>
    <property type="project" value="UniProtKB-KW"/>
</dbReference>
<evidence type="ECO:0000256" key="4">
    <source>
        <dbReference type="ARBA" id="ARBA00022679"/>
    </source>
</evidence>
<feature type="domain" description="Glycosyltransferase family 28 N-terminal" evidence="11">
    <location>
        <begin position="6"/>
        <end position="138"/>
    </location>
</feature>
<dbReference type="GO" id="GO:0071555">
    <property type="term" value="P:cell wall organization"/>
    <property type="evidence" value="ECO:0007669"/>
    <property type="project" value="UniProtKB-KW"/>
</dbReference>
<dbReference type="GO" id="GO:0050511">
    <property type="term" value="F:undecaprenyldiphospho-muramoylpentapeptide beta-N-acetylglucosaminyltransferase activity"/>
    <property type="evidence" value="ECO:0007669"/>
    <property type="project" value="UniProtKB-UniRule"/>
</dbReference>
<proteinExistence type="inferred from homology"/>
<keyword evidence="4 10" id="KW-0808">Transferase</keyword>
<evidence type="ECO:0000256" key="8">
    <source>
        <dbReference type="ARBA" id="ARBA00023306"/>
    </source>
</evidence>
<feature type="binding site" evidence="10">
    <location>
        <position position="284"/>
    </location>
    <ligand>
        <name>UDP-N-acetyl-alpha-D-glucosamine</name>
        <dbReference type="ChEBI" id="CHEBI:57705"/>
    </ligand>
</feature>
<dbReference type="Pfam" id="PF04101">
    <property type="entry name" value="Glyco_tran_28_C"/>
    <property type="match status" value="1"/>
</dbReference>
<feature type="binding site" evidence="10">
    <location>
        <begin position="12"/>
        <end position="14"/>
    </location>
    <ligand>
        <name>UDP-N-acetyl-alpha-D-glucosamine</name>
        <dbReference type="ChEBI" id="CHEBI:57705"/>
    </ligand>
</feature>
<comment type="function">
    <text evidence="10">Cell wall formation. Catalyzes the transfer of a GlcNAc subunit on undecaprenyl-pyrophosphoryl-MurNAc-pentapeptide (lipid intermediate I) to form undecaprenyl-pyrophosphoryl-MurNAc-(pentapeptide)GlcNAc (lipid intermediate II).</text>
</comment>
<dbReference type="GO" id="GO:0051301">
    <property type="term" value="P:cell division"/>
    <property type="evidence" value="ECO:0007669"/>
    <property type="project" value="UniProtKB-KW"/>
</dbReference>
<dbReference type="PANTHER" id="PTHR21015">
    <property type="entry name" value="UDP-N-ACETYLGLUCOSAMINE--N-ACETYLMURAMYL-(PENTAPEPTIDE) PYROPHOSPHORYL-UNDECAPRENOL N-ACETYLGLUCOSAMINE TRANSFERASE 1"/>
    <property type="match status" value="1"/>
</dbReference>
<accession>A0A9X3EED2</accession>
<keyword evidence="9 10" id="KW-0961">Cell wall biogenesis/degradation</keyword>
<evidence type="ECO:0000259" key="12">
    <source>
        <dbReference type="Pfam" id="PF04101"/>
    </source>
</evidence>
<keyword evidence="14" id="KW-1185">Reference proteome</keyword>
<dbReference type="GO" id="GO:0009252">
    <property type="term" value="P:peptidoglycan biosynthetic process"/>
    <property type="evidence" value="ECO:0007669"/>
    <property type="project" value="UniProtKB-UniRule"/>
</dbReference>
<feature type="binding site" evidence="10">
    <location>
        <position position="239"/>
    </location>
    <ligand>
        <name>UDP-N-acetyl-alpha-D-glucosamine</name>
        <dbReference type="ChEBI" id="CHEBI:57705"/>
    </ligand>
</feature>